<dbReference type="SUPFAM" id="SSF50494">
    <property type="entry name" value="Trypsin-like serine proteases"/>
    <property type="match status" value="1"/>
</dbReference>
<organism evidence="2 3">
    <name type="scientific">Phialemonium atrogriseum</name>
    <dbReference type="NCBI Taxonomy" id="1093897"/>
    <lineage>
        <taxon>Eukaryota</taxon>
        <taxon>Fungi</taxon>
        <taxon>Dikarya</taxon>
        <taxon>Ascomycota</taxon>
        <taxon>Pezizomycotina</taxon>
        <taxon>Sordariomycetes</taxon>
        <taxon>Sordariomycetidae</taxon>
        <taxon>Cephalothecales</taxon>
        <taxon>Cephalothecaceae</taxon>
        <taxon>Phialemonium</taxon>
    </lineage>
</organism>
<dbReference type="RefSeq" id="XP_060278672.1">
    <property type="nucleotide sequence ID" value="XM_060429248.1"/>
</dbReference>
<sequence length="646" mass="72120">MPYPLGPIINGSVPPRVSILKFRVGAPTLHPLPLKCTWDDVCATLDKYFGDRFVEKAREVLSRNNILYRKVELTSRTIHGESSKSNARPIIFIVADWSDSARYVWPRIVLAVKEYVDSEIAKNTQLSHISVHVEMVAPELTMRKYLSPVPNDKTLPGLERDWPMIKTRVREMLESAPATSSHITAICLFRLGYDPHHTENPKTVYVSVDYESNEEGWAVLVDRIQAYLNTLRHDLHFHIEHNAMNRFAFPLVALDLDDYERKDREQRFNFDIRRRYEEKVNLGEDICAAQYILRDDNRKCCPTTGTLGCYLGIKSKRYPTWTTMALTNYHIVRPTIKGFELGTKPKAATPTTTSSGTRSKLKPPRKGTDLWNADLKGITPSTAATRAPIEHPARAKHNFAIEGLRAARKAQGQNSDDDDEATLAWLAGLDAELATKLAFFDRGMNKFGTVYAGSGYNRRTPTTNHRLDWALVEPLGNRVGGNVLPDERAWKGKTALELMPLVATFGKTLRAPPPEGEGSLGELTPEDLVYKVGASTGATVGVFSKVKNDCSVAEDRYVGRGFSEEYVFIGRCNANVNSDVRFADIGDSGAVVFDKRGRALGVVFTGQTPQQAGSDGYCFVTPIEDVFRDIKEFSKGDITDIRIAGT</sequence>
<dbReference type="GeneID" id="85312435"/>
<evidence type="ECO:0000313" key="2">
    <source>
        <dbReference type="EMBL" id="KAK1762459.1"/>
    </source>
</evidence>
<keyword evidence="3" id="KW-1185">Reference proteome</keyword>
<feature type="compositionally biased region" description="Low complexity" evidence="1">
    <location>
        <begin position="342"/>
        <end position="357"/>
    </location>
</feature>
<gene>
    <name evidence="2" type="ORF">QBC33DRAFT_551924</name>
</gene>
<protein>
    <recommendedName>
        <fullName evidence="4">Peptidase S7 domain-containing protein</fullName>
    </recommendedName>
</protein>
<reference evidence="2" key="1">
    <citation type="submission" date="2023-06" db="EMBL/GenBank/DDBJ databases">
        <title>Genome-scale phylogeny and comparative genomics of the fungal order Sordariales.</title>
        <authorList>
            <consortium name="Lawrence Berkeley National Laboratory"/>
            <person name="Hensen N."/>
            <person name="Bonometti L."/>
            <person name="Westerberg I."/>
            <person name="Brannstrom I.O."/>
            <person name="Guillou S."/>
            <person name="Cros-Aarteil S."/>
            <person name="Calhoun S."/>
            <person name="Haridas S."/>
            <person name="Kuo A."/>
            <person name="Mondo S."/>
            <person name="Pangilinan J."/>
            <person name="Riley R."/>
            <person name="Labutti K."/>
            <person name="Andreopoulos B."/>
            <person name="Lipzen A."/>
            <person name="Chen C."/>
            <person name="Yanf M."/>
            <person name="Daum C."/>
            <person name="Ng V."/>
            <person name="Clum A."/>
            <person name="Steindorff A."/>
            <person name="Ohm R."/>
            <person name="Martin F."/>
            <person name="Silar P."/>
            <person name="Natvig D."/>
            <person name="Lalanne C."/>
            <person name="Gautier V."/>
            <person name="Ament-Velasquez S.L."/>
            <person name="Kruys A."/>
            <person name="Hutchinson M.I."/>
            <person name="Powell A.J."/>
            <person name="Barry K."/>
            <person name="Miller A.N."/>
            <person name="Grigoriev I.V."/>
            <person name="Debuchy R."/>
            <person name="Gladieux P."/>
            <person name="Thoren M.H."/>
            <person name="Johannesson H."/>
        </authorList>
    </citation>
    <scope>NUCLEOTIDE SEQUENCE</scope>
    <source>
        <strain evidence="2">8032-3</strain>
    </source>
</reference>
<dbReference type="AlphaFoldDB" id="A0AAJ0BQ76"/>
<dbReference type="Proteomes" id="UP001244011">
    <property type="component" value="Unassembled WGS sequence"/>
</dbReference>
<accession>A0AAJ0BQ76</accession>
<proteinExistence type="predicted"/>
<feature type="region of interest" description="Disordered" evidence="1">
    <location>
        <begin position="342"/>
        <end position="370"/>
    </location>
</feature>
<evidence type="ECO:0008006" key="4">
    <source>
        <dbReference type="Google" id="ProtNLM"/>
    </source>
</evidence>
<evidence type="ECO:0000256" key="1">
    <source>
        <dbReference type="SAM" id="MobiDB-lite"/>
    </source>
</evidence>
<dbReference type="EMBL" id="MU839037">
    <property type="protein sequence ID" value="KAK1762459.1"/>
    <property type="molecule type" value="Genomic_DNA"/>
</dbReference>
<comment type="caution">
    <text evidence="2">The sequence shown here is derived from an EMBL/GenBank/DDBJ whole genome shotgun (WGS) entry which is preliminary data.</text>
</comment>
<dbReference type="InterPro" id="IPR009003">
    <property type="entry name" value="Peptidase_S1_PA"/>
</dbReference>
<evidence type="ECO:0000313" key="3">
    <source>
        <dbReference type="Proteomes" id="UP001244011"/>
    </source>
</evidence>
<name>A0AAJ0BQ76_9PEZI</name>